<dbReference type="AlphaFoldDB" id="A0A9P1FS85"/>
<dbReference type="Proteomes" id="UP001152797">
    <property type="component" value="Unassembled WGS sequence"/>
</dbReference>
<reference evidence="2" key="1">
    <citation type="submission" date="2022-10" db="EMBL/GenBank/DDBJ databases">
        <authorList>
            <person name="Chen Y."/>
            <person name="Dougan E. K."/>
            <person name="Chan C."/>
            <person name="Rhodes N."/>
            <person name="Thang M."/>
        </authorList>
    </citation>
    <scope>NUCLEOTIDE SEQUENCE</scope>
</reference>
<evidence type="ECO:0000313" key="2">
    <source>
        <dbReference type="EMBL" id="CAI3986271.1"/>
    </source>
</evidence>
<name>A0A9P1FS85_9DINO</name>
<dbReference type="EMBL" id="CAMXCT030001066">
    <property type="protein sequence ID" value="CAL4773583.1"/>
    <property type="molecule type" value="Genomic_DNA"/>
</dbReference>
<protein>
    <submittedName>
        <fullName evidence="4">N-acetyltransferase domain-containing protein</fullName>
    </submittedName>
</protein>
<reference evidence="3" key="2">
    <citation type="submission" date="2024-04" db="EMBL/GenBank/DDBJ databases">
        <authorList>
            <person name="Chen Y."/>
            <person name="Shah S."/>
            <person name="Dougan E. K."/>
            <person name="Thang M."/>
            <person name="Chan C."/>
        </authorList>
    </citation>
    <scope>NUCLEOTIDE SEQUENCE [LARGE SCALE GENOMIC DNA]</scope>
</reference>
<evidence type="ECO:0000313" key="4">
    <source>
        <dbReference type="EMBL" id="CAL4773583.1"/>
    </source>
</evidence>
<evidence type="ECO:0000256" key="1">
    <source>
        <dbReference type="SAM" id="MobiDB-lite"/>
    </source>
</evidence>
<feature type="compositionally biased region" description="Basic and acidic residues" evidence="1">
    <location>
        <begin position="69"/>
        <end position="78"/>
    </location>
</feature>
<keyword evidence="5" id="KW-1185">Reference proteome</keyword>
<evidence type="ECO:0000313" key="5">
    <source>
        <dbReference type="Proteomes" id="UP001152797"/>
    </source>
</evidence>
<dbReference type="EMBL" id="CAMXCT010001066">
    <property type="protein sequence ID" value="CAI3986271.1"/>
    <property type="molecule type" value="Genomic_DNA"/>
</dbReference>
<organism evidence="2">
    <name type="scientific">Cladocopium goreaui</name>
    <dbReference type="NCBI Taxonomy" id="2562237"/>
    <lineage>
        <taxon>Eukaryota</taxon>
        <taxon>Sar</taxon>
        <taxon>Alveolata</taxon>
        <taxon>Dinophyceae</taxon>
        <taxon>Suessiales</taxon>
        <taxon>Symbiodiniaceae</taxon>
        <taxon>Cladocopium</taxon>
    </lineage>
</organism>
<evidence type="ECO:0000313" key="3">
    <source>
        <dbReference type="EMBL" id="CAL1139646.1"/>
    </source>
</evidence>
<proteinExistence type="predicted"/>
<accession>A0A9P1FS85</accession>
<dbReference type="EMBL" id="CAMXCT020001066">
    <property type="protein sequence ID" value="CAL1139646.1"/>
    <property type="molecule type" value="Genomic_DNA"/>
</dbReference>
<sequence>MFALESSAFPKTNVQDIADFRAQPKQYHVFNAGAMDFAAANCLVKAPFPSDHPSYGDHTETSITIFLEEPKISKRPCPDEDSEDSAESAKSHESATPMGKETVHELLHFAEEHQLPRLRHRCEDFLLSQPANDEHGLKVARRFNLGRLEERYRKRYAGGKLTLDS</sequence>
<comment type="caution">
    <text evidence="2">The sequence shown here is derived from an EMBL/GenBank/DDBJ whole genome shotgun (WGS) entry which is preliminary data.</text>
</comment>
<feature type="region of interest" description="Disordered" evidence="1">
    <location>
        <begin position="69"/>
        <end position="102"/>
    </location>
</feature>
<gene>
    <name evidence="2" type="ORF">C1SCF055_LOCUS13637</name>
</gene>